<dbReference type="InterPro" id="IPR011990">
    <property type="entry name" value="TPR-like_helical_dom_sf"/>
</dbReference>
<evidence type="ECO:0000256" key="5">
    <source>
        <dbReference type="PROSITE-ProRule" id="PRU01091"/>
    </source>
</evidence>
<evidence type="ECO:0000256" key="4">
    <source>
        <dbReference type="ARBA" id="ARBA00023163"/>
    </source>
</evidence>
<dbReference type="Gene3D" id="1.25.40.10">
    <property type="entry name" value="Tetratricopeptide repeat domain"/>
    <property type="match status" value="1"/>
</dbReference>
<sequence length="1009" mass="107177">MIHSFILVAMEFGVLGPLLVVRDGHPVDVGGPKQQALLVLLLVRPNRLLTTGWLVDALWDGRPPASAETTLRTYVAGLRRALEPGRPARLPSKVLPGRPGGYELRVAPATIDATRFTMSVDAARAALDAGDTETAERGFAEALALWRGRALAGAADLTAVKPEVARLTELRLAAEEGRFAAAVAGGRHASVLATLRRFVAEHPTREAARAQLMLALYRDGRQPEALETYEEGRRVLAHEYGLDPGEPLRELHRQILTRTTAAGPAVALPDEPDDDLIGRGDEVNQLNDQLELATAGRGRIAVVSGEPGIGKTSLVRAVEQRATARGIPVVWGRCPEVGQAPPFWVWSRVVRGLITVAGPDGAAADPALAAVSGAAVEPGHAEWDPAARFRLYEAVADLIAAATRERGLLIVLDDLHAADPDSLLLLRFLATTLAATRALVVVTTRPYDHLPDLVAAMGDLDRAAHATRVRLRGLRPDAVRRLVRRERGANPADAYVAELHTRTHGNPFFLTELLRHDPDAGDLPPTVIDAVRARLAALAPAARDCLELLSVAGHELDLHTVATVLDIPTERLVALLSDGPVAQLAGSVGPGLVGFRHPLFAEVAYADLAAPRRAALHARLAGAYERLGTFAVAEIARHYGLAVGLGHGDDHVTWSLRAADEAIRRLAYEDASAHLDRAAAQLATSPARAGAELTVQLRRAALLQSTVGIGSGAVGAACARARELLAFVGPETDTRPALWALAELAANRGEFDICADLAGRIADAPGPPDDITWAAGQYELGVAAFFTGRLAAAEEHLSLAVDRLNAVAPQALGLPALAAYHFRALVRSLRGQRAAARDDIAAAVALAERLDDPYARANAQLFAAWLGMQELDAPATSVAARRCRDLGREHRLPHCVATGGYLLEWAAVQAGDPSRLDALREGYEAIYRPGLRATRTITLSGMATAHLSAGDAGGAARLVDEALAIADETGERVFVAELLRLRGTPADLREAARLAAEQDARLFVARLSG</sequence>
<organism evidence="7 8">
    <name type="scientific">Luedemannella helvata</name>
    <dbReference type="NCBI Taxonomy" id="349315"/>
    <lineage>
        <taxon>Bacteria</taxon>
        <taxon>Bacillati</taxon>
        <taxon>Actinomycetota</taxon>
        <taxon>Actinomycetes</taxon>
        <taxon>Micromonosporales</taxon>
        <taxon>Micromonosporaceae</taxon>
        <taxon>Luedemannella</taxon>
    </lineage>
</organism>
<evidence type="ECO:0000256" key="3">
    <source>
        <dbReference type="ARBA" id="ARBA00023125"/>
    </source>
</evidence>
<proteinExistence type="inferred from homology"/>
<evidence type="ECO:0000313" key="8">
    <source>
        <dbReference type="Proteomes" id="UP001500655"/>
    </source>
</evidence>
<reference evidence="8" key="1">
    <citation type="journal article" date="2019" name="Int. J. Syst. Evol. Microbiol.">
        <title>The Global Catalogue of Microorganisms (GCM) 10K type strain sequencing project: providing services to taxonomists for standard genome sequencing and annotation.</title>
        <authorList>
            <consortium name="The Broad Institute Genomics Platform"/>
            <consortium name="The Broad Institute Genome Sequencing Center for Infectious Disease"/>
            <person name="Wu L."/>
            <person name="Ma J."/>
        </authorList>
    </citation>
    <scope>NUCLEOTIDE SEQUENCE [LARGE SCALE GENOMIC DNA]</scope>
    <source>
        <strain evidence="8">JCM 13249</strain>
    </source>
</reference>
<feature type="domain" description="OmpR/PhoB-type" evidence="6">
    <location>
        <begin position="1"/>
        <end position="106"/>
    </location>
</feature>
<dbReference type="SMART" id="SM00862">
    <property type="entry name" value="Trans_reg_C"/>
    <property type="match status" value="1"/>
</dbReference>
<dbReference type="InterPro" id="IPR003593">
    <property type="entry name" value="AAA+_ATPase"/>
</dbReference>
<name>A0ABP4VWJ8_9ACTN</name>
<dbReference type="Pfam" id="PF03704">
    <property type="entry name" value="BTAD"/>
    <property type="match status" value="1"/>
</dbReference>
<dbReference type="PROSITE" id="PS51755">
    <property type="entry name" value="OMPR_PHOB"/>
    <property type="match status" value="1"/>
</dbReference>
<keyword evidence="4" id="KW-0804">Transcription</keyword>
<dbReference type="InterPro" id="IPR016032">
    <property type="entry name" value="Sig_transdc_resp-reg_C-effctor"/>
</dbReference>
<dbReference type="PANTHER" id="PTHR35807:SF1">
    <property type="entry name" value="TRANSCRIPTIONAL REGULATOR REDD"/>
    <property type="match status" value="1"/>
</dbReference>
<dbReference type="Pfam" id="PF00486">
    <property type="entry name" value="Trans_reg_C"/>
    <property type="match status" value="1"/>
</dbReference>
<dbReference type="SMART" id="SM00382">
    <property type="entry name" value="AAA"/>
    <property type="match status" value="1"/>
</dbReference>
<dbReference type="CDD" id="cd15831">
    <property type="entry name" value="BTAD"/>
    <property type="match status" value="1"/>
</dbReference>
<dbReference type="InterPro" id="IPR027417">
    <property type="entry name" value="P-loop_NTPase"/>
</dbReference>
<comment type="caution">
    <text evidence="7">The sequence shown here is derived from an EMBL/GenBank/DDBJ whole genome shotgun (WGS) entry which is preliminary data.</text>
</comment>
<comment type="similarity">
    <text evidence="1">Belongs to the AfsR/DnrI/RedD regulatory family.</text>
</comment>
<feature type="DNA-binding region" description="OmpR/PhoB-type" evidence="5">
    <location>
        <begin position="1"/>
        <end position="106"/>
    </location>
</feature>
<dbReference type="Proteomes" id="UP001500655">
    <property type="component" value="Unassembled WGS sequence"/>
</dbReference>
<keyword evidence="3 5" id="KW-0238">DNA-binding</keyword>
<dbReference type="PANTHER" id="PTHR35807">
    <property type="entry name" value="TRANSCRIPTIONAL REGULATOR REDD-RELATED"/>
    <property type="match status" value="1"/>
</dbReference>
<dbReference type="InterPro" id="IPR036388">
    <property type="entry name" value="WH-like_DNA-bd_sf"/>
</dbReference>
<keyword evidence="8" id="KW-1185">Reference proteome</keyword>
<evidence type="ECO:0000313" key="7">
    <source>
        <dbReference type="EMBL" id="GAA1737099.1"/>
    </source>
</evidence>
<dbReference type="Gene3D" id="3.40.50.300">
    <property type="entry name" value="P-loop containing nucleotide triphosphate hydrolases"/>
    <property type="match status" value="1"/>
</dbReference>
<accession>A0ABP4VWJ8</accession>
<dbReference type="InterPro" id="IPR005158">
    <property type="entry name" value="BTAD"/>
</dbReference>
<dbReference type="SUPFAM" id="SSF52540">
    <property type="entry name" value="P-loop containing nucleoside triphosphate hydrolases"/>
    <property type="match status" value="1"/>
</dbReference>
<dbReference type="SMART" id="SM01043">
    <property type="entry name" value="BTAD"/>
    <property type="match status" value="1"/>
</dbReference>
<dbReference type="Pfam" id="PF13191">
    <property type="entry name" value="AAA_16"/>
    <property type="match status" value="1"/>
</dbReference>
<evidence type="ECO:0000256" key="2">
    <source>
        <dbReference type="ARBA" id="ARBA00023015"/>
    </source>
</evidence>
<dbReference type="EMBL" id="BAAALS010000002">
    <property type="protein sequence ID" value="GAA1737099.1"/>
    <property type="molecule type" value="Genomic_DNA"/>
</dbReference>
<dbReference type="InterPro" id="IPR041664">
    <property type="entry name" value="AAA_16"/>
</dbReference>
<gene>
    <name evidence="7" type="ORF">GCM10009681_04590</name>
</gene>
<dbReference type="InterPro" id="IPR001867">
    <property type="entry name" value="OmpR/PhoB-type_DNA-bd"/>
</dbReference>
<protein>
    <recommendedName>
        <fullName evidence="6">OmpR/PhoB-type domain-containing protein</fullName>
    </recommendedName>
</protein>
<dbReference type="InterPro" id="IPR051677">
    <property type="entry name" value="AfsR-DnrI-RedD_regulator"/>
</dbReference>
<dbReference type="SUPFAM" id="SSF46894">
    <property type="entry name" value="C-terminal effector domain of the bipartite response regulators"/>
    <property type="match status" value="1"/>
</dbReference>
<evidence type="ECO:0000256" key="1">
    <source>
        <dbReference type="ARBA" id="ARBA00005820"/>
    </source>
</evidence>
<dbReference type="SUPFAM" id="SSF48452">
    <property type="entry name" value="TPR-like"/>
    <property type="match status" value="1"/>
</dbReference>
<evidence type="ECO:0000259" key="6">
    <source>
        <dbReference type="PROSITE" id="PS51755"/>
    </source>
</evidence>
<keyword evidence="2" id="KW-0805">Transcription regulation</keyword>
<dbReference type="Gene3D" id="1.10.10.10">
    <property type="entry name" value="Winged helix-like DNA-binding domain superfamily/Winged helix DNA-binding domain"/>
    <property type="match status" value="1"/>
</dbReference>